<protein>
    <submittedName>
        <fullName evidence="6">CmpA/NrtA family ABC transporter substrate-binding protein</fullName>
    </submittedName>
</protein>
<proteinExistence type="predicted"/>
<dbReference type="PANTHER" id="PTHR30024:SF43">
    <property type="entry name" value="BLL4572 PROTEIN"/>
    <property type="match status" value="1"/>
</dbReference>
<evidence type="ECO:0000256" key="5">
    <source>
        <dbReference type="ARBA" id="ARBA00023136"/>
    </source>
</evidence>
<dbReference type="Proteomes" id="UP001597295">
    <property type="component" value="Unassembled WGS sequence"/>
</dbReference>
<keyword evidence="7" id="KW-1185">Reference proteome</keyword>
<accession>A0ABW5DTJ2</accession>
<evidence type="ECO:0000313" key="7">
    <source>
        <dbReference type="Proteomes" id="UP001597295"/>
    </source>
</evidence>
<keyword evidence="4" id="KW-0997">Cell inner membrane</keyword>
<gene>
    <name evidence="6" type="ORF">ACFSM5_13020</name>
</gene>
<evidence type="ECO:0000313" key="6">
    <source>
        <dbReference type="EMBL" id="MFD2263816.1"/>
    </source>
</evidence>
<reference evidence="7" key="1">
    <citation type="journal article" date="2019" name="Int. J. Syst. Evol. Microbiol.">
        <title>The Global Catalogue of Microorganisms (GCM) 10K type strain sequencing project: providing services to taxonomists for standard genome sequencing and annotation.</title>
        <authorList>
            <consortium name="The Broad Institute Genomics Platform"/>
            <consortium name="The Broad Institute Genome Sequencing Center for Infectious Disease"/>
            <person name="Wu L."/>
            <person name="Ma J."/>
        </authorList>
    </citation>
    <scope>NUCLEOTIDE SEQUENCE [LARGE SCALE GENOMIC DNA]</scope>
    <source>
        <strain evidence="7">CGMCC 1.19062</strain>
    </source>
</reference>
<dbReference type="RefSeq" id="WP_379876861.1">
    <property type="nucleotide sequence ID" value="NZ_JBHUIP010000012.1"/>
</dbReference>
<dbReference type="Gene3D" id="3.40.190.10">
    <property type="entry name" value="Periplasmic binding protein-like II"/>
    <property type="match status" value="2"/>
</dbReference>
<dbReference type="CDD" id="cd13553">
    <property type="entry name" value="PBP2_NrtA_CpmA_like"/>
    <property type="match status" value="1"/>
</dbReference>
<dbReference type="Pfam" id="PF13379">
    <property type="entry name" value="NMT1_2"/>
    <property type="match status" value="1"/>
</dbReference>
<dbReference type="EMBL" id="JBHUIP010000012">
    <property type="protein sequence ID" value="MFD2263816.1"/>
    <property type="molecule type" value="Genomic_DNA"/>
</dbReference>
<comment type="caution">
    <text evidence="6">The sequence shown here is derived from an EMBL/GenBank/DDBJ whole genome shotgun (WGS) entry which is preliminary data.</text>
</comment>
<keyword evidence="3" id="KW-1003">Cell membrane</keyword>
<name>A0ABW5DTJ2_9PROT</name>
<keyword evidence="2" id="KW-0813">Transport</keyword>
<dbReference type="PANTHER" id="PTHR30024">
    <property type="entry name" value="ALIPHATIC SULFONATES-BINDING PROTEIN-RELATED"/>
    <property type="match status" value="1"/>
</dbReference>
<dbReference type="SUPFAM" id="SSF53850">
    <property type="entry name" value="Periplasmic binding protein-like II"/>
    <property type="match status" value="1"/>
</dbReference>
<keyword evidence="5" id="KW-0472">Membrane</keyword>
<evidence type="ECO:0000256" key="2">
    <source>
        <dbReference type="ARBA" id="ARBA00022448"/>
    </source>
</evidence>
<evidence type="ECO:0000256" key="1">
    <source>
        <dbReference type="ARBA" id="ARBA00004308"/>
    </source>
</evidence>
<comment type="subcellular location">
    <subcellularLocation>
        <location evidence="1">Endomembrane system</location>
    </subcellularLocation>
</comment>
<dbReference type="InterPro" id="IPR044527">
    <property type="entry name" value="NrtA/CpmA_ABC-bd_dom"/>
</dbReference>
<evidence type="ECO:0000256" key="4">
    <source>
        <dbReference type="ARBA" id="ARBA00022519"/>
    </source>
</evidence>
<sequence length="409" mass="43796">MNSGIDTITNNLSGGLKPEKLAVSLGFMPLTDCAPLVVAQRMGFFEKHGLDVTLSREGSWATIRDKIMMGVLDGGHMLAPMPLALTLGMIGKQSMVVGCALGLNGNAVTLGAPLWDRLQPYNPAPGPMSAAPIRRLIDETGARPRFGVVFPISMHSYQLRYWLADAGIDPDKEVDLIPVPPPRMVEALANGEIDGFCVGDPWNSQAVALGVGRIALAGCELWSASPEKVLGVTTAWADANPGTHLALIRAIVEASAWADAPENVPKLAEMLADDRVLAVHPRAILPGLVGRYPIGLGEGVRLVPGFHLFHASAANFPWLSHARWILGQMRRWGQVAPNVDLEAVARSVWRPDLYRSAVAPMGLPVPPTDSKAEGGYATPWSLRTATKPIPMIANRFFDGAVFDDAATSF</sequence>
<evidence type="ECO:0000256" key="3">
    <source>
        <dbReference type="ARBA" id="ARBA00022475"/>
    </source>
</evidence>
<organism evidence="6 7">
    <name type="scientific">Lacibacterium aquatile</name>
    <dbReference type="NCBI Taxonomy" id="1168082"/>
    <lineage>
        <taxon>Bacteria</taxon>
        <taxon>Pseudomonadati</taxon>
        <taxon>Pseudomonadota</taxon>
        <taxon>Alphaproteobacteria</taxon>
        <taxon>Rhodospirillales</taxon>
        <taxon>Rhodospirillaceae</taxon>
    </lineage>
</organism>